<proteinExistence type="predicted"/>
<dbReference type="InterPro" id="IPR053135">
    <property type="entry name" value="AKR2_Oxidoreductase"/>
</dbReference>
<name>A0A2H0LL11_9BACT</name>
<dbReference type="InterPro" id="IPR023210">
    <property type="entry name" value="NADP_OxRdtase_dom"/>
</dbReference>
<organism evidence="2 3">
    <name type="scientific">Candidatus Abzuiibacterium crystallinum</name>
    <dbReference type="NCBI Taxonomy" id="1974748"/>
    <lineage>
        <taxon>Bacteria</taxon>
        <taxon>Pseudomonadati</taxon>
        <taxon>Candidatus Omnitrophota</taxon>
        <taxon>Candidatus Abzuiibacterium</taxon>
    </lineage>
</organism>
<dbReference type="SUPFAM" id="SSF51430">
    <property type="entry name" value="NAD(P)-linked oxidoreductase"/>
    <property type="match status" value="1"/>
</dbReference>
<dbReference type="InterPro" id="IPR036812">
    <property type="entry name" value="NAD(P)_OxRdtase_dom_sf"/>
</dbReference>
<dbReference type="AlphaFoldDB" id="A0A2H0LL11"/>
<dbReference type="PANTHER" id="PTHR43312:SF1">
    <property type="entry name" value="NADP-DEPENDENT OXIDOREDUCTASE DOMAIN-CONTAINING PROTEIN"/>
    <property type="match status" value="1"/>
</dbReference>
<gene>
    <name evidence="2" type="ORF">COV74_10880</name>
</gene>
<dbReference type="Pfam" id="PF00248">
    <property type="entry name" value="Aldo_ket_red"/>
    <property type="match status" value="1"/>
</dbReference>
<dbReference type="EMBL" id="PCVY01000076">
    <property type="protein sequence ID" value="PIQ85093.1"/>
    <property type="molecule type" value="Genomic_DNA"/>
</dbReference>
<dbReference type="Gene3D" id="3.20.20.100">
    <property type="entry name" value="NADP-dependent oxidoreductase domain"/>
    <property type="match status" value="1"/>
</dbReference>
<dbReference type="PANTHER" id="PTHR43312">
    <property type="entry name" value="D-THREO-ALDOSE 1-DEHYDROGENASE"/>
    <property type="match status" value="1"/>
</dbReference>
<protein>
    <recommendedName>
        <fullName evidence="1">NADP-dependent oxidoreductase domain-containing protein</fullName>
    </recommendedName>
</protein>
<dbReference type="CDD" id="cd19086">
    <property type="entry name" value="AKR_AKR11C1"/>
    <property type="match status" value="1"/>
</dbReference>
<dbReference type="Proteomes" id="UP000230859">
    <property type="component" value="Unassembled WGS sequence"/>
</dbReference>
<evidence type="ECO:0000313" key="2">
    <source>
        <dbReference type="EMBL" id="PIQ85093.1"/>
    </source>
</evidence>
<reference evidence="2 3" key="1">
    <citation type="submission" date="2017-09" db="EMBL/GenBank/DDBJ databases">
        <title>Depth-based differentiation of microbial function through sediment-hosted aquifers and enrichment of novel symbionts in the deep terrestrial subsurface.</title>
        <authorList>
            <person name="Probst A.J."/>
            <person name="Ladd B."/>
            <person name="Jarett J.K."/>
            <person name="Geller-Mcgrath D.E."/>
            <person name="Sieber C.M."/>
            <person name="Emerson J.B."/>
            <person name="Anantharaman K."/>
            <person name="Thomas B.C."/>
            <person name="Malmstrom R."/>
            <person name="Stieglmeier M."/>
            <person name="Klingl A."/>
            <person name="Woyke T."/>
            <person name="Ryan C.M."/>
            <person name="Banfield J.F."/>
        </authorList>
    </citation>
    <scope>NUCLEOTIDE SEQUENCE [LARGE SCALE GENOMIC DNA]</scope>
    <source>
        <strain evidence="2">CG11_big_fil_rev_8_21_14_0_20_45_26</strain>
    </source>
</reference>
<comment type="caution">
    <text evidence="2">The sequence shown here is derived from an EMBL/GenBank/DDBJ whole genome shotgun (WGS) entry which is preliminary data.</text>
</comment>
<evidence type="ECO:0000313" key="3">
    <source>
        <dbReference type="Proteomes" id="UP000230859"/>
    </source>
</evidence>
<feature type="domain" description="NADP-dependent oxidoreductase" evidence="1">
    <location>
        <begin position="29"/>
        <end position="322"/>
    </location>
</feature>
<sequence>MGSDPPGSDPWNEMQFRPLGKTGKQVSILGFGSWALGGNSYGPTDDQTSLQALSHAYEQGINFFDTADIYGFGKSEKLIGETFKESSKRLKVCLATKVGWDFYHGAVKKNFSEDYIREACGESLKRLKTDYIDLYQLHNPNPNHLENERLFDVFAKLKQEGKILHFGTSIHTERDAKGVLKNGGSETIQVVYNLIDQRPADYLFPETEKANIGIIVREPLACGMLSGKYHKETVFHPKLDHRNRWPRERFAKDIEKVERIQNAFNSQRTPLVKAAIEFALFDTRVSVVIPGMKTKRHVDDHLRAVNEPSLTQKELADIRSLYQEETLFHQNQYTN</sequence>
<evidence type="ECO:0000259" key="1">
    <source>
        <dbReference type="Pfam" id="PF00248"/>
    </source>
</evidence>
<accession>A0A2H0LL11</accession>